<evidence type="ECO:0000313" key="5">
    <source>
        <dbReference type="Proteomes" id="UP000515514"/>
    </source>
</evidence>
<dbReference type="SUPFAM" id="SSF48452">
    <property type="entry name" value="TPR-like"/>
    <property type="match status" value="1"/>
</dbReference>
<evidence type="ECO:0000256" key="2">
    <source>
        <dbReference type="ARBA" id="ARBA00022803"/>
    </source>
</evidence>
<proteinExistence type="predicted"/>
<dbReference type="Gene3D" id="1.25.40.10">
    <property type="entry name" value="Tetratricopeptide repeat domain"/>
    <property type="match status" value="1"/>
</dbReference>
<keyword evidence="2 3" id="KW-0802">TPR repeat</keyword>
<dbReference type="PANTHER" id="PTHR44858">
    <property type="entry name" value="TETRATRICOPEPTIDE REPEAT PROTEIN 6"/>
    <property type="match status" value="1"/>
</dbReference>
<dbReference type="SMART" id="SM00028">
    <property type="entry name" value="TPR"/>
    <property type="match status" value="3"/>
</dbReference>
<organism evidence="4 5">
    <name type="scientific">Constantimarinum furrinae</name>
    <dbReference type="NCBI Taxonomy" id="2562285"/>
    <lineage>
        <taxon>Bacteria</taxon>
        <taxon>Pseudomonadati</taxon>
        <taxon>Bacteroidota</taxon>
        <taxon>Flavobacteriia</taxon>
        <taxon>Flavobacteriales</taxon>
        <taxon>Flavobacteriaceae</taxon>
        <taxon>Altibacter/Constantimarinum group</taxon>
        <taxon>Constantimarinum</taxon>
    </lineage>
</organism>
<evidence type="ECO:0008006" key="6">
    <source>
        <dbReference type="Google" id="ProtNLM"/>
    </source>
</evidence>
<dbReference type="AlphaFoldDB" id="A0A7G8PVE5"/>
<sequence length="315" mass="35919">MKLTLFLISICVLISCNSSEKKKNTNEKPVQAMISSPDYEAISLLGDTLYSQPPATTVVAKYTEKKEAFDKDPSVENYIWYGRFKAYLGKYNEAIDIYTKAIESFPNDARLYRHRGHRYISIRKFNKAITDLNKAAELIEGTENRVEPDGMPNAMNIPVSTLHGNIYYHLGLAHYLNQDMEAALAAYKKCLETSNNPDNMVSSTHWIYMILRRLGREEEAKSYLKPITADLKVIENSAYHKACLFYKGELQLSDINSEEEKDSSSNAALNYAIGNWLYYTGEPTRARVIFEDMVARDDWAAFGHIAAESDLKHNY</sequence>
<dbReference type="PANTHER" id="PTHR44858:SF1">
    <property type="entry name" value="UDP-N-ACETYLGLUCOSAMINE--PEPTIDE N-ACETYLGLUCOSAMINYLTRANSFERASE SPINDLY-RELATED"/>
    <property type="match status" value="1"/>
</dbReference>
<evidence type="ECO:0000256" key="1">
    <source>
        <dbReference type="ARBA" id="ARBA00022737"/>
    </source>
</evidence>
<dbReference type="PROSITE" id="PS50005">
    <property type="entry name" value="TPR"/>
    <property type="match status" value="3"/>
</dbReference>
<dbReference type="InterPro" id="IPR011990">
    <property type="entry name" value="TPR-like_helical_dom_sf"/>
</dbReference>
<dbReference type="RefSeq" id="WP_186987914.1">
    <property type="nucleotide sequence ID" value="NZ_CP052909.1"/>
</dbReference>
<dbReference type="KEGG" id="alti:ALE3EI_1760"/>
<gene>
    <name evidence="4" type="ORF">ALE3EI_1760</name>
</gene>
<dbReference type="InterPro" id="IPR019734">
    <property type="entry name" value="TPR_rpt"/>
</dbReference>
<dbReference type="EMBL" id="CP052909">
    <property type="protein sequence ID" value="QNJ98311.1"/>
    <property type="molecule type" value="Genomic_DNA"/>
</dbReference>
<reference evidence="4 5" key="1">
    <citation type="submission" date="2020-04" db="EMBL/GenBank/DDBJ databases">
        <title>Genome sequence of Altibacter aquimarinus strain ALE3EI.</title>
        <authorList>
            <person name="Oh H.-M."/>
            <person name="Jang D."/>
        </authorList>
    </citation>
    <scope>NUCLEOTIDE SEQUENCE [LARGE SCALE GENOMIC DNA]</scope>
    <source>
        <strain evidence="4 5">ALE3EI</strain>
    </source>
</reference>
<evidence type="ECO:0000256" key="3">
    <source>
        <dbReference type="PROSITE-ProRule" id="PRU00339"/>
    </source>
</evidence>
<feature type="repeat" description="TPR" evidence="3">
    <location>
        <begin position="109"/>
        <end position="142"/>
    </location>
</feature>
<keyword evidence="5" id="KW-1185">Reference proteome</keyword>
<dbReference type="InterPro" id="IPR050498">
    <property type="entry name" value="Ycf3"/>
</dbReference>
<dbReference type="Proteomes" id="UP000515514">
    <property type="component" value="Chromosome"/>
</dbReference>
<evidence type="ECO:0000313" key="4">
    <source>
        <dbReference type="EMBL" id="QNJ98311.1"/>
    </source>
</evidence>
<feature type="repeat" description="TPR" evidence="3">
    <location>
        <begin position="75"/>
        <end position="108"/>
    </location>
</feature>
<accession>A0A7G8PVE5</accession>
<dbReference type="Pfam" id="PF13181">
    <property type="entry name" value="TPR_8"/>
    <property type="match status" value="2"/>
</dbReference>
<keyword evidence="1" id="KW-0677">Repeat</keyword>
<feature type="repeat" description="TPR" evidence="3">
    <location>
        <begin position="164"/>
        <end position="197"/>
    </location>
</feature>
<dbReference type="PROSITE" id="PS51257">
    <property type="entry name" value="PROKAR_LIPOPROTEIN"/>
    <property type="match status" value="1"/>
</dbReference>
<protein>
    <recommendedName>
        <fullName evidence="6">Tetratricopeptide repeat protein</fullName>
    </recommendedName>
</protein>
<name>A0A7G8PVE5_9FLAO</name>